<dbReference type="GO" id="GO:0070847">
    <property type="term" value="C:core mediator complex"/>
    <property type="evidence" value="ECO:0007669"/>
    <property type="project" value="EnsemblFungi"/>
</dbReference>
<protein>
    <recommendedName>
        <fullName evidence="3 9">Mediator of RNA polymerase II transcription subunit 14</fullName>
    </recommendedName>
    <alternativeName>
        <fullName evidence="8 9">Mediator complex subunit 14</fullName>
    </alternativeName>
</protein>
<feature type="region of interest" description="Disordered" evidence="10">
    <location>
        <begin position="84"/>
        <end position="103"/>
    </location>
</feature>
<dbReference type="PANTHER" id="PTHR12809">
    <property type="entry name" value="MEDIATOR COMPLEX SUBUNIT"/>
    <property type="match status" value="1"/>
</dbReference>
<feature type="domain" description="Mediator complex subunit MED14 N-terminal" evidence="11">
    <location>
        <begin position="115"/>
        <end position="338"/>
    </location>
</feature>
<name>I2H0F4_HENB6</name>
<dbReference type="OMA" id="MIDLLNW"/>
<feature type="region of interest" description="Disordered" evidence="10">
    <location>
        <begin position="1"/>
        <end position="59"/>
    </location>
</feature>
<dbReference type="HOGENOM" id="CLU_286680_0_0_1"/>
<dbReference type="KEGG" id="tbl:TBLA_0C00400"/>
<dbReference type="RefSeq" id="XP_004179375.1">
    <property type="nucleotide sequence ID" value="XM_004179327.1"/>
</dbReference>
<feature type="region of interest" description="Disordered" evidence="10">
    <location>
        <begin position="616"/>
        <end position="637"/>
    </location>
</feature>
<dbReference type="GO" id="GO:0003712">
    <property type="term" value="F:transcription coregulator activity"/>
    <property type="evidence" value="ECO:0007669"/>
    <property type="project" value="UniProtKB-UniRule"/>
</dbReference>
<keyword evidence="5 9" id="KW-0010">Activator</keyword>
<evidence type="ECO:0000256" key="4">
    <source>
        <dbReference type="ARBA" id="ARBA00023015"/>
    </source>
</evidence>
<accession>I2H0F4</accession>
<comment type="subcellular location">
    <subcellularLocation>
        <location evidence="1 9">Nucleus</location>
    </subcellularLocation>
</comment>
<evidence type="ECO:0000259" key="11">
    <source>
        <dbReference type="Pfam" id="PF08638"/>
    </source>
</evidence>
<evidence type="ECO:0000256" key="8">
    <source>
        <dbReference type="ARBA" id="ARBA00032007"/>
    </source>
</evidence>
<dbReference type="GO" id="GO:0016592">
    <property type="term" value="C:mediator complex"/>
    <property type="evidence" value="ECO:0007669"/>
    <property type="project" value="UniProtKB-UniRule"/>
</dbReference>
<evidence type="ECO:0000256" key="7">
    <source>
        <dbReference type="ARBA" id="ARBA00023242"/>
    </source>
</evidence>
<feature type="compositionally biased region" description="Low complexity" evidence="10">
    <location>
        <begin position="616"/>
        <end position="627"/>
    </location>
</feature>
<evidence type="ECO:0000256" key="2">
    <source>
        <dbReference type="ARBA" id="ARBA00007813"/>
    </source>
</evidence>
<reference evidence="12 13" key="1">
    <citation type="journal article" date="2011" name="Proc. Natl. Acad. Sci. U.S.A.">
        <title>Evolutionary erosion of yeast sex chromosomes by mating-type switching accidents.</title>
        <authorList>
            <person name="Gordon J.L."/>
            <person name="Armisen D."/>
            <person name="Proux-Wera E."/>
            <person name="Oheigeartaigh S.S."/>
            <person name="Byrne K.P."/>
            <person name="Wolfe K.H."/>
        </authorList>
    </citation>
    <scope>NUCLEOTIDE SEQUENCE [LARGE SCALE GENOMIC DNA]</scope>
    <source>
        <strain evidence="13">ATCC 34711 / CBS 6284 / DSM 70876 / NBRC 10599 / NRRL Y-10934 / UCD 77-7</strain>
    </source>
</reference>
<keyword evidence="6 9" id="KW-0804">Transcription</keyword>
<dbReference type="AlphaFoldDB" id="I2H0F4"/>
<evidence type="ECO:0000256" key="3">
    <source>
        <dbReference type="ARBA" id="ARBA00019619"/>
    </source>
</evidence>
<evidence type="ECO:0000256" key="6">
    <source>
        <dbReference type="ARBA" id="ARBA00023163"/>
    </source>
</evidence>
<proteinExistence type="inferred from homology"/>
<dbReference type="STRING" id="1071380.I2H0F4"/>
<feature type="region of interest" description="Disordered" evidence="10">
    <location>
        <begin position="139"/>
        <end position="161"/>
    </location>
</feature>
<dbReference type="GO" id="GO:0001093">
    <property type="term" value="F:TFIIB-class transcription factor binding"/>
    <property type="evidence" value="ECO:0007669"/>
    <property type="project" value="EnsemblFungi"/>
</dbReference>
<keyword evidence="4 9" id="KW-0805">Transcription regulation</keyword>
<feature type="compositionally biased region" description="Basic and acidic residues" evidence="10">
    <location>
        <begin position="84"/>
        <end position="93"/>
    </location>
</feature>
<keyword evidence="13" id="KW-1185">Reference proteome</keyword>
<dbReference type="OrthoDB" id="205099at2759"/>
<comment type="subunit">
    <text evidence="9">Component of the Mediator complex.</text>
</comment>
<dbReference type="Pfam" id="PF08638">
    <property type="entry name" value="Med14"/>
    <property type="match status" value="1"/>
</dbReference>
<dbReference type="GO" id="GO:0000122">
    <property type="term" value="P:negative regulation of transcription by RNA polymerase II"/>
    <property type="evidence" value="ECO:0007669"/>
    <property type="project" value="EnsemblFungi"/>
</dbReference>
<evidence type="ECO:0000256" key="9">
    <source>
        <dbReference type="RuleBase" id="RU365082"/>
    </source>
</evidence>
<dbReference type="GeneID" id="14494825"/>
<dbReference type="GO" id="GO:0032968">
    <property type="term" value="P:positive regulation of transcription elongation by RNA polymerase II"/>
    <property type="evidence" value="ECO:0007669"/>
    <property type="project" value="EnsemblFungi"/>
</dbReference>
<feature type="compositionally biased region" description="Polar residues" evidence="10">
    <location>
        <begin position="18"/>
        <end position="53"/>
    </location>
</feature>
<comment type="similarity">
    <text evidence="2 9">Belongs to the Mediator complex subunit 14 family.</text>
</comment>
<comment type="function">
    <text evidence="9">Component of the Mediator complex, a coactivator involved in the regulated transcription of nearly all RNA polymerase II-dependent genes. Mediator functions as a bridge to convey information from gene-specific regulatory proteins to the basal RNA polymerase II transcription machinery. Mediator is recruited to promoters by direct interactions with regulatory proteins and serves as a scaffold for the assembly of a functional preinitiation complex with RNA polymerase II and the general transcription factors.</text>
</comment>
<sequence>MSTKLDSTGKSATATATSPVNNASSFTNGKDLAIQNQHQNNDHGTSNNISSSEYTDKTSNLDDTKEYLNQQHKNIDNHAVIENHYSDGKDKSPTNDNMGEILNNPPEIQHVEINQLPLSKIIRNLTVYTIKEISQYMKTNNHTNGPTSSATSANGSGDMNSSSSRKIRFLKLIIFLRNQFLKLYVLIKWCKTIKNNNFNIMIDLLNWFRSTNLTVNNCIWLLKNNITNMNNAKLPNVDLVTSLEVLSLGKPNFSSNSTRQTYDNNSSSNLLSLDTSIIDKNIKIPPDLILNKLHDLNILISTKLALMNIPEQFNNYIIKDGRVYITAKNEFEIQLATIDRKSPLFFVDLKLNFFNNNQIFIPINKIKFEKIINEILFKSKNPLFALYKFLHKYIISLQLFLIHNELLILENDGKFNGGNLVHRYDSKKNIISIRYWLNVHMGNKGKIIIGIDRKSDNLILKWDHDIAKNSRLPTNYFDILTNLESVLDEIMFNHAHLIRAELLSKGIFQEDEENSDVLLFQMPTTCLSVAPIQLKIDLKSGVFYFKNPTSLLQLYTKKINMANTAEELTTVLQNLKLDKIKQVLRNMFEKTGWVCSSAVKLDKPIQTKFNIINTYNNNSSSSNNNNNKAKQDGSPARTNNEVEKYTLLQDDIFICLPSWPAHWYLILTIISSNTSCVIEKRVGKVMSVNGKWQIVYMDDSNVNPVKLETMTYKKIMHLQKSILRKIINHMIIDSLNQLKISNKICSSEKILSILPDYISVTSKPTPGTTSSAIVNSSTVTSNITPTQIPHNNDYSPIIALELNSFLDGSVASNTALESSMFLRIDYSTSEIKLFGRFKRDIMSLKCRCDELMINLVKTDPLAFYLGKKFSNLNFIVQYLTEFKQKLFQLVVVTDVVERLHKNFASDTFEIVALKPNEISFKYLKDGLDSNDCTIQIQDKDKIMEKLSITLSPSNPQHIIQPFIENEKMDYHFVFNYLQFTSSLFATLQQIVTNNQTKLEESQTIVSFGLHNLYSYQIIFFLPPINKTFNILVDLKNVSHNEYCKMKYYIHFSKKEENLAIKSPGYSLVRKIQKNIFSLDTINKDNIKKYPTAIRLSAGICCDSEDVEFILKDITKIFDNYDSVDTPTGGSTGGIPTPALTAAM</sequence>
<feature type="compositionally biased region" description="Polar residues" evidence="10">
    <location>
        <begin position="1"/>
        <end position="11"/>
    </location>
</feature>
<dbReference type="InterPro" id="IPR013947">
    <property type="entry name" value="Mediator_Med14"/>
</dbReference>
<dbReference type="eggNOG" id="KOG1875">
    <property type="taxonomic scope" value="Eukaryota"/>
</dbReference>
<dbReference type="GO" id="GO:0060261">
    <property type="term" value="P:positive regulation of transcription initiation by RNA polymerase II"/>
    <property type="evidence" value="ECO:0007669"/>
    <property type="project" value="EnsemblFungi"/>
</dbReference>
<evidence type="ECO:0000256" key="1">
    <source>
        <dbReference type="ARBA" id="ARBA00004123"/>
    </source>
</evidence>
<evidence type="ECO:0000313" key="13">
    <source>
        <dbReference type="Proteomes" id="UP000002866"/>
    </source>
</evidence>
<organism evidence="12 13">
    <name type="scientific">Henningerozyma blattae (strain ATCC 34711 / CBS 6284 / DSM 70876 / NBRC 10599 / NRRL Y-10934 / UCD 77-7)</name>
    <name type="common">Yeast</name>
    <name type="synonym">Tetrapisispora blattae</name>
    <dbReference type="NCBI Taxonomy" id="1071380"/>
    <lineage>
        <taxon>Eukaryota</taxon>
        <taxon>Fungi</taxon>
        <taxon>Dikarya</taxon>
        <taxon>Ascomycota</taxon>
        <taxon>Saccharomycotina</taxon>
        <taxon>Saccharomycetes</taxon>
        <taxon>Saccharomycetales</taxon>
        <taxon>Saccharomycetaceae</taxon>
        <taxon>Henningerozyma</taxon>
    </lineage>
</organism>
<dbReference type="PANTHER" id="PTHR12809:SF2">
    <property type="entry name" value="MEDIATOR OF RNA POLYMERASE II TRANSCRIPTION SUBUNIT 14"/>
    <property type="match status" value="1"/>
</dbReference>
<dbReference type="GO" id="GO:0051123">
    <property type="term" value="P:RNA polymerase II preinitiation complex assembly"/>
    <property type="evidence" value="ECO:0007669"/>
    <property type="project" value="EnsemblFungi"/>
</dbReference>
<evidence type="ECO:0000256" key="10">
    <source>
        <dbReference type="SAM" id="MobiDB-lite"/>
    </source>
</evidence>
<dbReference type="InParanoid" id="I2H0F4"/>
<keyword evidence="7 9" id="KW-0539">Nucleus</keyword>
<gene>
    <name evidence="12" type="primary">TBLA0C00400</name>
    <name evidence="12" type="ORF">TBLA_0C00400</name>
</gene>
<dbReference type="InterPro" id="IPR055122">
    <property type="entry name" value="Med14_N"/>
</dbReference>
<dbReference type="FunCoup" id="I2H0F4">
    <property type="interactions" value="304"/>
</dbReference>
<dbReference type="Proteomes" id="UP000002866">
    <property type="component" value="Chromosome 3"/>
</dbReference>
<dbReference type="GO" id="GO:0061629">
    <property type="term" value="F:RNA polymerase II-specific DNA-binding transcription factor binding"/>
    <property type="evidence" value="ECO:0007669"/>
    <property type="project" value="EnsemblFungi"/>
</dbReference>
<dbReference type="EMBL" id="HE806318">
    <property type="protein sequence ID" value="CCH59856.1"/>
    <property type="molecule type" value="Genomic_DNA"/>
</dbReference>
<evidence type="ECO:0000256" key="5">
    <source>
        <dbReference type="ARBA" id="ARBA00023159"/>
    </source>
</evidence>
<evidence type="ECO:0000313" key="12">
    <source>
        <dbReference type="EMBL" id="CCH59856.1"/>
    </source>
</evidence>